<dbReference type="Proteomes" id="UP000236728">
    <property type="component" value="Unassembled WGS sequence"/>
</dbReference>
<reference evidence="1 2" key="1">
    <citation type="submission" date="2016-10" db="EMBL/GenBank/DDBJ databases">
        <authorList>
            <person name="de Groot N.N."/>
        </authorList>
    </citation>
    <scope>NUCLEOTIDE SEQUENCE [LARGE SCALE GENOMIC DNA]</scope>
    <source>
        <strain evidence="1 2">DSM 22489</strain>
    </source>
</reference>
<dbReference type="AlphaFoldDB" id="A0A1H6AAV1"/>
<gene>
    <name evidence="1" type="ORF">SAMN05421819_3042</name>
</gene>
<sequence>MGADWLCAHAGLTPITERHTKDDHRRFCIEDSFPVLTRNLRK</sequence>
<proteinExistence type="predicted"/>
<name>A0A1H6AAV1_9BACT</name>
<dbReference type="EMBL" id="FNVA01000005">
    <property type="protein sequence ID" value="SEG45873.1"/>
    <property type="molecule type" value="Genomic_DNA"/>
</dbReference>
<accession>A0A1H6AAV1</accession>
<evidence type="ECO:0000313" key="2">
    <source>
        <dbReference type="Proteomes" id="UP000236728"/>
    </source>
</evidence>
<protein>
    <submittedName>
        <fullName evidence="1">Uncharacterized protein</fullName>
    </submittedName>
</protein>
<evidence type="ECO:0000313" key="1">
    <source>
        <dbReference type="EMBL" id="SEG45873.1"/>
    </source>
</evidence>
<keyword evidence="2" id="KW-1185">Reference proteome</keyword>
<organism evidence="1 2">
    <name type="scientific">Bryocella elongata</name>
    <dbReference type="NCBI Taxonomy" id="863522"/>
    <lineage>
        <taxon>Bacteria</taxon>
        <taxon>Pseudomonadati</taxon>
        <taxon>Acidobacteriota</taxon>
        <taxon>Terriglobia</taxon>
        <taxon>Terriglobales</taxon>
        <taxon>Acidobacteriaceae</taxon>
        <taxon>Bryocella</taxon>
    </lineage>
</organism>